<gene>
    <name evidence="1" type="ORF">DXD46_22725</name>
</gene>
<organism evidence="1 2">
    <name type="scientific">Phocaeicola vulgatus</name>
    <name type="common">Bacteroides vulgatus</name>
    <dbReference type="NCBI Taxonomy" id="821"/>
    <lineage>
        <taxon>Bacteria</taxon>
        <taxon>Pseudomonadati</taxon>
        <taxon>Bacteroidota</taxon>
        <taxon>Bacteroidia</taxon>
        <taxon>Bacteroidales</taxon>
        <taxon>Bacteroidaceae</taxon>
        <taxon>Phocaeicola</taxon>
    </lineage>
</organism>
<accession>A0A3E4JDT3</accession>
<dbReference type="Proteomes" id="UP000260640">
    <property type="component" value="Unassembled WGS sequence"/>
</dbReference>
<evidence type="ECO:0000313" key="2">
    <source>
        <dbReference type="Proteomes" id="UP000260640"/>
    </source>
</evidence>
<sequence length="105" mass="12712">MIMDKKEKNFATYKEFAKMLREVANIYSKLGDEPLLEEGYEYNAIRDAVQYVTNKHDFGYFIQPWKDEFLRMPFDVTKRKKWADYVAECHATGKEIDYDNYDWDK</sequence>
<evidence type="ECO:0000313" key="1">
    <source>
        <dbReference type="EMBL" id="RGJ73272.1"/>
    </source>
</evidence>
<dbReference type="EMBL" id="QSPP01000159">
    <property type="protein sequence ID" value="RGJ73272.1"/>
    <property type="molecule type" value="Genomic_DNA"/>
</dbReference>
<reference evidence="1 2" key="1">
    <citation type="submission" date="2018-08" db="EMBL/GenBank/DDBJ databases">
        <title>A genome reference for cultivated species of the human gut microbiota.</title>
        <authorList>
            <person name="Zou Y."/>
            <person name="Xue W."/>
            <person name="Luo G."/>
        </authorList>
    </citation>
    <scope>NUCLEOTIDE SEQUENCE [LARGE SCALE GENOMIC DNA]</scope>
    <source>
        <strain evidence="1 2">TM05-16</strain>
    </source>
</reference>
<name>A0A3E4JDT3_PHOVU</name>
<comment type="caution">
    <text evidence="1">The sequence shown here is derived from an EMBL/GenBank/DDBJ whole genome shotgun (WGS) entry which is preliminary data.</text>
</comment>
<proteinExistence type="predicted"/>
<protein>
    <submittedName>
        <fullName evidence="1">Uncharacterized protein</fullName>
    </submittedName>
</protein>
<dbReference type="AlphaFoldDB" id="A0A3E4JDT3"/>